<evidence type="ECO:0000259" key="8">
    <source>
        <dbReference type="SMART" id="SM00635"/>
    </source>
</evidence>
<dbReference type="Gene3D" id="2.60.40.1080">
    <property type="match status" value="1"/>
</dbReference>
<gene>
    <name evidence="9" type="ORF">SAMN02746066_04586</name>
</gene>
<evidence type="ECO:0000256" key="5">
    <source>
        <dbReference type="PROSITE-ProRule" id="PRU01240"/>
    </source>
</evidence>
<dbReference type="GO" id="GO:0006508">
    <property type="term" value="P:proteolysis"/>
    <property type="evidence" value="ECO:0007669"/>
    <property type="project" value="UniProtKB-KW"/>
</dbReference>
<dbReference type="PANTHER" id="PTHR43806">
    <property type="entry name" value="PEPTIDASE S8"/>
    <property type="match status" value="1"/>
</dbReference>
<dbReference type="PROSITE" id="PS51892">
    <property type="entry name" value="SUBTILASE"/>
    <property type="match status" value="1"/>
</dbReference>
<evidence type="ECO:0000256" key="2">
    <source>
        <dbReference type="ARBA" id="ARBA00022670"/>
    </source>
</evidence>
<dbReference type="SUPFAM" id="SSF49373">
    <property type="entry name" value="Invasin/intimin cell-adhesion fragments"/>
    <property type="match status" value="1"/>
</dbReference>
<dbReference type="AlphaFoldDB" id="A0A1M7NM34"/>
<dbReference type="PANTHER" id="PTHR43806:SF11">
    <property type="entry name" value="CEREVISIN-RELATED"/>
    <property type="match status" value="1"/>
</dbReference>
<dbReference type="InterPro" id="IPR050131">
    <property type="entry name" value="Peptidase_S8_subtilisin-like"/>
</dbReference>
<evidence type="ECO:0000256" key="6">
    <source>
        <dbReference type="RuleBase" id="RU003355"/>
    </source>
</evidence>
<dbReference type="InterPro" id="IPR023827">
    <property type="entry name" value="Peptidase_S8_Asp-AS"/>
</dbReference>
<dbReference type="SUPFAM" id="SSF52743">
    <property type="entry name" value="Subtilisin-like"/>
    <property type="match status" value="1"/>
</dbReference>
<keyword evidence="3 5" id="KW-0378">Hydrolase</keyword>
<dbReference type="OrthoDB" id="9798386at2"/>
<evidence type="ECO:0000313" key="10">
    <source>
        <dbReference type="Proteomes" id="UP000184038"/>
    </source>
</evidence>
<dbReference type="Pfam" id="PF02368">
    <property type="entry name" value="Big_2"/>
    <property type="match status" value="1"/>
</dbReference>
<name>A0A1M7NM34_9FIRM</name>
<feature type="domain" description="BIG2" evidence="8">
    <location>
        <begin position="589"/>
        <end position="662"/>
    </location>
</feature>
<protein>
    <submittedName>
        <fullName evidence="9">Ig-like domain (Group 2)</fullName>
    </submittedName>
</protein>
<evidence type="ECO:0000256" key="4">
    <source>
        <dbReference type="ARBA" id="ARBA00022825"/>
    </source>
</evidence>
<comment type="similarity">
    <text evidence="1 5 6">Belongs to the peptidase S8 family.</text>
</comment>
<feature type="chain" id="PRO_5039609298" evidence="7">
    <location>
        <begin position="21"/>
        <end position="666"/>
    </location>
</feature>
<evidence type="ECO:0000256" key="1">
    <source>
        <dbReference type="ARBA" id="ARBA00011073"/>
    </source>
</evidence>
<dbReference type="InterPro" id="IPR022398">
    <property type="entry name" value="Peptidase_S8_His-AS"/>
</dbReference>
<dbReference type="RefSeq" id="WP_073291861.1">
    <property type="nucleotide sequence ID" value="NZ_FRCP01000032.1"/>
</dbReference>
<sequence length="666" mass="71557">MKIKKISISALLCLSLMIHTVPYTNLPSVSARALESVSTSEKIPPDTSDYNAREIIVSYKHSVSADQTFRTLSKDKSTRVEAIDDNLFLVTAKDDSTLKEKLEEYSTDPNVASIQPNYTYQLLGQTSEPDYSKQWWTHNDGSFTYNSYFDYPIDTTSLKYSRYAKYNVTATSGIDINIEPAWSQFSNGRPVTIAIVDTGIDITHPDLQGIIYTNTAEIPGDRIDNDANGYIDDVNGWNFVDKNNDVTDYESSSEENDHGTHCAGIIGAGVNSTGIAGVASNTNIKILPVKVLGGKDGYGSTVDIVAGIKYAQKMGAQICNLSLGYEATKTNSSVDSILKKTISESNMVFVIASGNGDRNYNGINNDITPTYPASYDCNNIISVANLTPTGTLNASSNYGLKSVDIAAPGTCIYSTITENSYDYFTGTSMSAPMVAGGLAEIYSYYTDVTMLQASKILLETAKPVSALSGKISTGGMLDIYGALTRDSSTIIVDNNAPIIHSKITNLPNTYKKNLVLTVSDPDHDLSKVCYAKGEQTASYFASGSKGTRLIVLGNTATISKIDTTTTFTIYAIDNFGNETVLVVPVTISTPTSITLSASKKTLIVDKTFTLKAVPDIKCSITFTSSNKSVAKVNSKGVVTAKKQGSCKISATTDNGISASCNVTVKK</sequence>
<dbReference type="GO" id="GO:0004252">
    <property type="term" value="F:serine-type endopeptidase activity"/>
    <property type="evidence" value="ECO:0007669"/>
    <property type="project" value="UniProtKB-UniRule"/>
</dbReference>
<dbReference type="Gene3D" id="3.40.50.200">
    <property type="entry name" value="Peptidase S8/S53 domain"/>
    <property type="match status" value="1"/>
</dbReference>
<dbReference type="Proteomes" id="UP000184038">
    <property type="component" value="Unassembled WGS sequence"/>
</dbReference>
<accession>A0A1M7NM34</accession>
<dbReference type="PROSITE" id="PS00138">
    <property type="entry name" value="SUBTILASE_SER"/>
    <property type="match status" value="1"/>
</dbReference>
<dbReference type="InterPro" id="IPR008964">
    <property type="entry name" value="Invasin/intimin_cell_adhesion"/>
</dbReference>
<feature type="active site" description="Charge relay system" evidence="5">
    <location>
        <position position="197"/>
    </location>
</feature>
<dbReference type="PROSITE" id="PS00136">
    <property type="entry name" value="SUBTILASE_ASP"/>
    <property type="match status" value="1"/>
</dbReference>
<keyword evidence="4 5" id="KW-0720">Serine protease</keyword>
<dbReference type="InterPro" id="IPR015500">
    <property type="entry name" value="Peptidase_S8_subtilisin-rel"/>
</dbReference>
<keyword evidence="10" id="KW-1185">Reference proteome</keyword>
<dbReference type="STRING" id="1120996.SAMN02746066_04586"/>
<dbReference type="PRINTS" id="PR00723">
    <property type="entry name" value="SUBTILISIN"/>
</dbReference>
<feature type="active site" description="Charge relay system" evidence="5">
    <location>
        <position position="258"/>
    </location>
</feature>
<evidence type="ECO:0000313" key="9">
    <source>
        <dbReference type="EMBL" id="SHN04539.1"/>
    </source>
</evidence>
<dbReference type="InterPro" id="IPR003343">
    <property type="entry name" value="Big_2"/>
</dbReference>
<organism evidence="9 10">
    <name type="scientific">Anaerosporobacter mobilis DSM 15930</name>
    <dbReference type="NCBI Taxonomy" id="1120996"/>
    <lineage>
        <taxon>Bacteria</taxon>
        <taxon>Bacillati</taxon>
        <taxon>Bacillota</taxon>
        <taxon>Clostridia</taxon>
        <taxon>Lachnospirales</taxon>
        <taxon>Lachnospiraceae</taxon>
        <taxon>Anaerosporobacter</taxon>
    </lineage>
</organism>
<dbReference type="Pfam" id="PF00082">
    <property type="entry name" value="Peptidase_S8"/>
    <property type="match status" value="1"/>
</dbReference>
<keyword evidence="7" id="KW-0732">Signal</keyword>
<dbReference type="InterPro" id="IPR036852">
    <property type="entry name" value="Peptidase_S8/S53_dom_sf"/>
</dbReference>
<keyword evidence="2 5" id="KW-0645">Protease</keyword>
<dbReference type="InterPro" id="IPR034204">
    <property type="entry name" value="PfSUB1-like_cat_dom"/>
</dbReference>
<evidence type="ECO:0000256" key="3">
    <source>
        <dbReference type="ARBA" id="ARBA00022801"/>
    </source>
</evidence>
<reference evidence="9 10" key="1">
    <citation type="submission" date="2016-11" db="EMBL/GenBank/DDBJ databases">
        <authorList>
            <person name="Jaros S."/>
            <person name="Januszkiewicz K."/>
            <person name="Wedrychowicz H."/>
        </authorList>
    </citation>
    <scope>NUCLEOTIDE SEQUENCE [LARGE SCALE GENOMIC DNA]</scope>
    <source>
        <strain evidence="9 10">DSM 15930</strain>
    </source>
</reference>
<evidence type="ECO:0000256" key="7">
    <source>
        <dbReference type="SAM" id="SignalP"/>
    </source>
</evidence>
<dbReference type="EMBL" id="FRCP01000032">
    <property type="protein sequence ID" value="SHN04539.1"/>
    <property type="molecule type" value="Genomic_DNA"/>
</dbReference>
<dbReference type="PROSITE" id="PS00137">
    <property type="entry name" value="SUBTILASE_HIS"/>
    <property type="match status" value="1"/>
</dbReference>
<proteinExistence type="inferred from homology"/>
<dbReference type="CDD" id="cd07473">
    <property type="entry name" value="Peptidases_S8_Subtilisin_like"/>
    <property type="match status" value="1"/>
</dbReference>
<dbReference type="InterPro" id="IPR000209">
    <property type="entry name" value="Peptidase_S8/S53_dom"/>
</dbReference>
<dbReference type="SMART" id="SM00635">
    <property type="entry name" value="BID_2"/>
    <property type="match status" value="1"/>
</dbReference>
<feature type="active site" description="Charge relay system" evidence="5">
    <location>
        <position position="428"/>
    </location>
</feature>
<feature type="signal peptide" evidence="7">
    <location>
        <begin position="1"/>
        <end position="20"/>
    </location>
</feature>
<dbReference type="InterPro" id="IPR023828">
    <property type="entry name" value="Peptidase_S8_Ser-AS"/>
</dbReference>